<accession>A0A6I1MPC9</accession>
<evidence type="ECO:0000313" key="2">
    <source>
        <dbReference type="EMBL" id="MPQ44643.1"/>
    </source>
</evidence>
<sequence>MLTESGLNVIYRVKQIIWAIICSCKSIDYNYVDKFLNKQEQKIFRRLKKSEQHHSIRVSNEAIKLLNNNKYIELDKKEVIKASLLHDIGKIKYPMNLIEKVLLVILNKITKGKIKKISSVLCIDIYYNHPKYSVEILKNLKSVYSNSFIEAINEHHNNDLISNNLLNILREADNKS</sequence>
<protein>
    <submittedName>
        <fullName evidence="2">HDIG domain-containing protein</fullName>
    </submittedName>
</protein>
<keyword evidence="3" id="KW-1185">Reference proteome</keyword>
<dbReference type="AlphaFoldDB" id="A0A6I1MPC9"/>
<evidence type="ECO:0000259" key="1">
    <source>
        <dbReference type="Pfam" id="PF01966"/>
    </source>
</evidence>
<organism evidence="2 3">
    <name type="scientific">Clostridium tarantellae</name>
    <dbReference type="NCBI Taxonomy" id="39493"/>
    <lineage>
        <taxon>Bacteria</taxon>
        <taxon>Bacillati</taxon>
        <taxon>Bacillota</taxon>
        <taxon>Clostridia</taxon>
        <taxon>Eubacteriales</taxon>
        <taxon>Clostridiaceae</taxon>
        <taxon>Clostridium</taxon>
    </lineage>
</organism>
<gene>
    <name evidence="2" type="ORF">GBZ86_12940</name>
</gene>
<dbReference type="SUPFAM" id="SSF109604">
    <property type="entry name" value="HD-domain/PDEase-like"/>
    <property type="match status" value="1"/>
</dbReference>
<dbReference type="InterPro" id="IPR006674">
    <property type="entry name" value="HD_domain"/>
</dbReference>
<dbReference type="NCBIfam" id="TIGR00277">
    <property type="entry name" value="HDIG"/>
    <property type="match status" value="1"/>
</dbReference>
<dbReference type="CDD" id="cd00077">
    <property type="entry name" value="HDc"/>
    <property type="match status" value="1"/>
</dbReference>
<dbReference type="EMBL" id="WHJC01000266">
    <property type="protein sequence ID" value="MPQ44643.1"/>
    <property type="molecule type" value="Genomic_DNA"/>
</dbReference>
<name>A0A6I1MPC9_9CLOT</name>
<dbReference type="InterPro" id="IPR003607">
    <property type="entry name" value="HD/PDEase_dom"/>
</dbReference>
<comment type="caution">
    <text evidence="2">The sequence shown here is derived from an EMBL/GenBank/DDBJ whole genome shotgun (WGS) entry which is preliminary data.</text>
</comment>
<feature type="domain" description="HD" evidence="1">
    <location>
        <begin position="53"/>
        <end position="174"/>
    </location>
</feature>
<proteinExistence type="predicted"/>
<reference evidence="2 3" key="1">
    <citation type="submission" date="2019-10" db="EMBL/GenBank/DDBJ databases">
        <title>The Genome Sequence of Clostridium tarantellae Isolated from Fish Brain.</title>
        <authorList>
            <person name="Bano L."/>
            <person name="Kiel M."/>
            <person name="Sales G."/>
            <person name="Doxey A.C."/>
            <person name="Mansfield M.J."/>
            <person name="Schiavone M."/>
            <person name="Rossetto O."/>
            <person name="Pirazzini M."/>
            <person name="Dobrindt U."/>
            <person name="Montecucco C."/>
        </authorList>
    </citation>
    <scope>NUCLEOTIDE SEQUENCE [LARGE SCALE GENOMIC DNA]</scope>
    <source>
        <strain evidence="2 3">DSM 3997</strain>
    </source>
</reference>
<dbReference type="Gene3D" id="1.10.3210.10">
    <property type="entry name" value="Hypothetical protein af1432"/>
    <property type="match status" value="1"/>
</dbReference>
<dbReference type="InterPro" id="IPR006675">
    <property type="entry name" value="HDIG_dom"/>
</dbReference>
<dbReference type="Proteomes" id="UP000430345">
    <property type="component" value="Unassembled WGS sequence"/>
</dbReference>
<dbReference type="Pfam" id="PF01966">
    <property type="entry name" value="HD"/>
    <property type="match status" value="1"/>
</dbReference>
<evidence type="ECO:0000313" key="3">
    <source>
        <dbReference type="Proteomes" id="UP000430345"/>
    </source>
</evidence>